<dbReference type="SUPFAM" id="SSF51197">
    <property type="entry name" value="Clavaminate synthase-like"/>
    <property type="match status" value="1"/>
</dbReference>
<protein>
    <recommendedName>
        <fullName evidence="4">Phytanoyl-CoA dioxygenase family protein</fullName>
    </recommendedName>
</protein>
<dbReference type="GO" id="GO:0005506">
    <property type="term" value="F:iron ion binding"/>
    <property type="evidence" value="ECO:0007669"/>
    <property type="project" value="UniProtKB-ARBA"/>
</dbReference>
<dbReference type="Proteomes" id="UP000297753">
    <property type="component" value="Unassembled WGS sequence"/>
</dbReference>
<comment type="caution">
    <text evidence="2">The sequence shown here is derived from an EMBL/GenBank/DDBJ whole genome shotgun (WGS) entry which is preliminary data.</text>
</comment>
<accession>A0A4Y8W9I0</accession>
<evidence type="ECO:0000313" key="2">
    <source>
        <dbReference type="EMBL" id="TFH89602.1"/>
    </source>
</evidence>
<name>A0A4Y8W9I0_9VIBR</name>
<dbReference type="Pfam" id="PF05721">
    <property type="entry name" value="PhyH"/>
    <property type="match status" value="1"/>
</dbReference>
<dbReference type="RefSeq" id="WP_134837257.1">
    <property type="nucleotide sequence ID" value="NZ_SATR01000055.1"/>
</dbReference>
<reference evidence="2 3" key="1">
    <citation type="submission" date="2019-01" db="EMBL/GenBank/DDBJ databases">
        <title>Vibrio BEI176 sp. nov, a marine bacterium isolated from China: eastern marignal seas.</title>
        <authorList>
            <person name="Li B."/>
        </authorList>
    </citation>
    <scope>NUCLEOTIDE SEQUENCE [LARGE SCALE GENOMIC DNA]</scope>
    <source>
        <strain evidence="2 3">BEI176</strain>
    </source>
</reference>
<proteinExistence type="predicted"/>
<organism evidence="2 3">
    <name type="scientific">Vibrio ouci</name>
    <dbReference type="NCBI Taxonomy" id="2499078"/>
    <lineage>
        <taxon>Bacteria</taxon>
        <taxon>Pseudomonadati</taxon>
        <taxon>Pseudomonadota</taxon>
        <taxon>Gammaproteobacteria</taxon>
        <taxon>Vibrionales</taxon>
        <taxon>Vibrionaceae</taxon>
        <taxon>Vibrio</taxon>
    </lineage>
</organism>
<keyword evidence="3" id="KW-1185">Reference proteome</keyword>
<evidence type="ECO:0000313" key="3">
    <source>
        <dbReference type="Proteomes" id="UP000297753"/>
    </source>
</evidence>
<dbReference type="PANTHER" id="PTHR20883">
    <property type="entry name" value="PHYTANOYL-COA DIOXYGENASE DOMAIN CONTAINING 1"/>
    <property type="match status" value="1"/>
</dbReference>
<gene>
    <name evidence="2" type="ORF">ELS82_21365</name>
</gene>
<evidence type="ECO:0000256" key="1">
    <source>
        <dbReference type="ARBA" id="ARBA00001954"/>
    </source>
</evidence>
<dbReference type="EMBL" id="SATR01000055">
    <property type="protein sequence ID" value="TFH89602.1"/>
    <property type="molecule type" value="Genomic_DNA"/>
</dbReference>
<dbReference type="PANTHER" id="PTHR20883:SF48">
    <property type="entry name" value="ECTOINE DIOXYGENASE"/>
    <property type="match status" value="1"/>
</dbReference>
<dbReference type="InterPro" id="IPR008775">
    <property type="entry name" value="Phytyl_CoA_dOase-like"/>
</dbReference>
<dbReference type="OrthoDB" id="9791262at2"/>
<sequence>MLSPETLTQSMVSLQERGYCNLAQAFTDEQHQLLSQVYDRMLQRSLAVLQRVSQSNQSLSEFYKSGQEKVIVVPENDNRSEICRFEYITPESTVINRQLVPYFQQVLFDITGTRYTLFKDKCNVKRPGGGAFGCHQDYPAYADFAPDAHLTVAIFLDQPTIRNGCLEMAVNWKQVMDTDGARDHAYPEQTVFRRDPDSGDVLPDIADQFHWQRILPQRNDLVIFDSVVPHRSEINASQGARRAFFFTFAPESSGDHYEHYYHAKRQVYDNPKFHLSTPTDRGL</sequence>
<comment type="cofactor">
    <cofactor evidence="1">
        <name>Fe(2+)</name>
        <dbReference type="ChEBI" id="CHEBI:29033"/>
    </cofactor>
</comment>
<evidence type="ECO:0008006" key="4">
    <source>
        <dbReference type="Google" id="ProtNLM"/>
    </source>
</evidence>
<dbReference type="GO" id="GO:0016706">
    <property type="term" value="F:2-oxoglutarate-dependent dioxygenase activity"/>
    <property type="evidence" value="ECO:0007669"/>
    <property type="project" value="UniProtKB-ARBA"/>
</dbReference>
<dbReference type="AlphaFoldDB" id="A0A4Y8W9I0"/>
<dbReference type="Gene3D" id="2.60.120.620">
    <property type="entry name" value="q2cbj1_9rhob like domain"/>
    <property type="match status" value="1"/>
</dbReference>